<accession>A0A8H5DMZ7</accession>
<feature type="compositionally biased region" description="Basic and acidic residues" evidence="2">
    <location>
        <begin position="1480"/>
        <end position="1499"/>
    </location>
</feature>
<dbReference type="PROSITE" id="PS50157">
    <property type="entry name" value="ZINC_FINGER_C2H2_2"/>
    <property type="match status" value="1"/>
</dbReference>
<evidence type="ECO:0000313" key="5">
    <source>
        <dbReference type="Proteomes" id="UP000573603"/>
    </source>
</evidence>
<comment type="caution">
    <text evidence="4">The sequence shown here is derived from an EMBL/GenBank/DDBJ whole genome shotgun (WGS) entry which is preliminary data.</text>
</comment>
<protein>
    <recommendedName>
        <fullName evidence="3">C2H2-type domain-containing protein</fullName>
    </recommendedName>
</protein>
<name>A0A8H5DMZ7_9HYPO</name>
<dbReference type="PANTHER" id="PTHR39463">
    <property type="entry name" value="MEDUSA"/>
    <property type="match status" value="1"/>
</dbReference>
<feature type="region of interest" description="Disordered" evidence="2">
    <location>
        <begin position="242"/>
        <end position="262"/>
    </location>
</feature>
<feature type="compositionally biased region" description="Polar residues" evidence="2">
    <location>
        <begin position="102"/>
        <end position="112"/>
    </location>
</feature>
<feature type="domain" description="C2H2-type" evidence="3">
    <location>
        <begin position="1105"/>
        <end position="1135"/>
    </location>
</feature>
<gene>
    <name evidence="4" type="ORF">FANTH_14179</name>
</gene>
<evidence type="ECO:0000256" key="1">
    <source>
        <dbReference type="PROSITE-ProRule" id="PRU00042"/>
    </source>
</evidence>
<keyword evidence="1" id="KW-0862">Zinc</keyword>
<organism evidence="4 5">
    <name type="scientific">Fusarium anthophilum</name>
    <dbReference type="NCBI Taxonomy" id="48485"/>
    <lineage>
        <taxon>Eukaryota</taxon>
        <taxon>Fungi</taxon>
        <taxon>Dikarya</taxon>
        <taxon>Ascomycota</taxon>
        <taxon>Pezizomycotina</taxon>
        <taxon>Sordariomycetes</taxon>
        <taxon>Hypocreomycetidae</taxon>
        <taxon>Hypocreales</taxon>
        <taxon>Nectriaceae</taxon>
        <taxon>Fusarium</taxon>
        <taxon>Fusarium fujikuroi species complex</taxon>
    </lineage>
</organism>
<dbReference type="Pfam" id="PF23305">
    <property type="entry name" value="DUF7082"/>
    <property type="match status" value="2"/>
</dbReference>
<feature type="region of interest" description="Disordered" evidence="2">
    <location>
        <begin position="659"/>
        <end position="693"/>
    </location>
</feature>
<feature type="region of interest" description="Disordered" evidence="2">
    <location>
        <begin position="1415"/>
        <end position="1459"/>
    </location>
</feature>
<feature type="region of interest" description="Disordered" evidence="2">
    <location>
        <begin position="81"/>
        <end position="116"/>
    </location>
</feature>
<dbReference type="EMBL" id="JABEVY010000578">
    <property type="protein sequence ID" value="KAF5229503.1"/>
    <property type="molecule type" value="Genomic_DNA"/>
</dbReference>
<dbReference type="Proteomes" id="UP000573603">
    <property type="component" value="Unassembled WGS sequence"/>
</dbReference>
<feature type="region of interest" description="Disordered" evidence="2">
    <location>
        <begin position="1473"/>
        <end position="1504"/>
    </location>
</feature>
<evidence type="ECO:0000256" key="2">
    <source>
        <dbReference type="SAM" id="MobiDB-lite"/>
    </source>
</evidence>
<feature type="region of interest" description="Disordered" evidence="2">
    <location>
        <begin position="509"/>
        <end position="630"/>
    </location>
</feature>
<dbReference type="PANTHER" id="PTHR39463:SF1">
    <property type="entry name" value="MEDUSA"/>
    <property type="match status" value="1"/>
</dbReference>
<feature type="compositionally biased region" description="Basic and acidic residues" evidence="2">
    <location>
        <begin position="1073"/>
        <end position="1091"/>
    </location>
</feature>
<evidence type="ECO:0000313" key="4">
    <source>
        <dbReference type="EMBL" id="KAF5229503.1"/>
    </source>
</evidence>
<feature type="compositionally biased region" description="Basic and acidic residues" evidence="2">
    <location>
        <begin position="509"/>
        <end position="518"/>
    </location>
</feature>
<proteinExistence type="predicted"/>
<feature type="compositionally biased region" description="Basic and acidic residues" evidence="2">
    <location>
        <begin position="1442"/>
        <end position="1452"/>
    </location>
</feature>
<feature type="compositionally biased region" description="Polar residues" evidence="2">
    <location>
        <begin position="520"/>
        <end position="532"/>
    </location>
</feature>
<dbReference type="GO" id="GO:0008270">
    <property type="term" value="F:zinc ion binding"/>
    <property type="evidence" value="ECO:0007669"/>
    <property type="project" value="UniProtKB-KW"/>
</dbReference>
<dbReference type="Gene3D" id="3.30.160.60">
    <property type="entry name" value="Classic Zinc Finger"/>
    <property type="match status" value="1"/>
</dbReference>
<dbReference type="InterPro" id="IPR036236">
    <property type="entry name" value="Znf_C2H2_sf"/>
</dbReference>
<feature type="compositionally biased region" description="Polar residues" evidence="2">
    <location>
        <begin position="597"/>
        <end position="628"/>
    </location>
</feature>
<keyword evidence="1" id="KW-0479">Metal-binding</keyword>
<feature type="compositionally biased region" description="Basic and acidic residues" evidence="2">
    <location>
        <begin position="567"/>
        <end position="586"/>
    </location>
</feature>
<sequence length="1674" mass="187682">MEIWCSSRTQSKVVSIGRNVVQTYDLHGSYLSSTQKFKAWWQVSQTLDYRFPYTQAEAYLDQEDRNCNGVEEYASYLTNESLSKSQNSSTAGTPEKTPFMNPDSSNRLSHQPTPDVDFESQVRSHSILQNYDNQHMPPANFPDESEINFAPEQYKDLQLFYQTYCDTRAGNPGFATEAVLITTHCGLSQEVEQPLTNPSHSAPEAETLIGDCPSALFADLVEDAIPPEGFYAHCTESQAGAVTSLDPGHPSPSQSATFPTSQFQNSFQRGHKVRVSDDLLPQQCLSQAQVSEQPIWELQSRQVSVCVSPAKRDVLADPVLTSGIQLDSDSDEVKQREGVGEGFYSLLQEQPPPDPEPSSLLRGNDYLVTSINSDKGFAQVDGGVNDALQLVRTSLHMGPSHYAPLSGASFTGLPSSVEQAPPAEDAHEMLQQDCVLRVEAAAPSSAKANGIYSDTGDRPLKYQEMDCNRISQPQTYLTHLQGTQNFPSTPELELPVLSTSNIIREVHSEIPHQARPDPDSNLTSPKSESSLPETFIHDESDSDSAEGTIVVEARPGQDKQNAPTLPVDKHIDGFDDTYKDNEEKARGSNPSVAYKNQEYSIDSVGNDSNESPFAPQYSSITRPTQEMTSADRDLPNGLSIHTFTEADFASQWLSENITEDYDDQERAPVSVTSDYEDPSAPNQYTEQPMPHSSHNICNDVSQRESGSPTTKDIDNYPFKCGQLGCGFASNDEAYQHDHQKDCKLGLKIWNWRKSMAENWTTEELDNRRRIVLFHRKPMGSHKESKVEAICRPVGTKQRIMNCICISCIWWDERGECYVTSVDIIRLLEQLFVPSNCFSAKEKALIHRELDKLHPQIVYKTKPDTQEFFKTIMGFPDPKPFSLGEDVKVFQCENLDSALENIIRSYTVLSGLTAPAPDAGSSQQEPAILGTNDSLQFYTIPASPQQAYPAIERGSPDVADKTNLIPTGYQQSQELEQLLPTPLCFAPGIETLTDDYRNTYYVTPLHDLTLPEGFYARQEGRQLVQHYIASQFAMPLESIHSGYSQPTFIPVPQHDSLYLSSPQAGVSDELLPEKRASQARDSKQPMEELQPRRERHWRTHTGERPYKCTWTSCDKHYSRPDHVTRHAKRCHHKPAALVTNDGVSEDSYSFSQESTPLDPGRCSLSTGSILIDDRDADLDQKARGNDYPGTSAECDYGHANVEESTNDTPQPVRTSIISANARTNTNYQLSELTLPDLNKVVLNIAGDLTSMGENWSTDDKANIRRIVHFYKTLTGSTLNATCKLVNSHSQSEDGQCISCIWWAKKGECYVTGVHIINLLEYLTTAPQKLTRIDKYRIRDWLKMFEPSTVSKESTGNQDFYNIIMKCPDLKPRNSDKQGFKVYPWKKLESALKTIVGKPRFRLDSTTELQALGISNIDSKSPSKFPHRERFAPDSNPISPKSESSLHETFIHDESDSDSAESTIVVEVRLGQDKQNAPTLPVDKHIDGFDDTYKDNEEKARGSKPSVTYDDDDWGYAIADGKITIHCKNTLLTSFDREVPVRGMCPGVQRILDRIHELCLRGDIKQQQEGEAESEQIRIKGRTRAMTQPNMSFSENTEQQQSSEETFATIDEMQKMLPESKGLNLSRISKSELRDILKAVQEVLNTIRQELIKSWTEEAEPAKQLLEEFQSYYTSK</sequence>
<dbReference type="InterPro" id="IPR013087">
    <property type="entry name" value="Znf_C2H2_type"/>
</dbReference>
<dbReference type="SUPFAM" id="SSF57667">
    <property type="entry name" value="beta-beta-alpha zinc fingers"/>
    <property type="match status" value="1"/>
</dbReference>
<dbReference type="PROSITE" id="PS00028">
    <property type="entry name" value="ZINC_FINGER_C2H2_1"/>
    <property type="match status" value="1"/>
</dbReference>
<dbReference type="GO" id="GO:0005634">
    <property type="term" value="C:nucleus"/>
    <property type="evidence" value="ECO:0007669"/>
    <property type="project" value="TreeGrafter"/>
</dbReference>
<feature type="compositionally biased region" description="Polar residues" evidence="2">
    <location>
        <begin position="680"/>
        <end position="693"/>
    </location>
</feature>
<dbReference type="InterPro" id="IPR055509">
    <property type="entry name" value="DUF7082"/>
</dbReference>
<evidence type="ECO:0000259" key="3">
    <source>
        <dbReference type="PROSITE" id="PS50157"/>
    </source>
</evidence>
<feature type="compositionally biased region" description="Polar residues" evidence="2">
    <location>
        <begin position="251"/>
        <end position="262"/>
    </location>
</feature>
<keyword evidence="5" id="KW-1185">Reference proteome</keyword>
<feature type="region of interest" description="Disordered" evidence="2">
    <location>
        <begin position="1073"/>
        <end position="1094"/>
    </location>
</feature>
<reference evidence="4 5" key="1">
    <citation type="journal article" date="2020" name="BMC Genomics">
        <title>Correction to: Identification and distribution of gene clusters required for synthesis of sphingolipid metabolism inhibitors in diverse species of the filamentous fungus Fusarium.</title>
        <authorList>
            <person name="Kim H.S."/>
            <person name="Lohmar J.M."/>
            <person name="Busman M."/>
            <person name="Brown D.W."/>
            <person name="Naumann T.A."/>
            <person name="Divon H.H."/>
            <person name="Lysoe E."/>
            <person name="Uhlig S."/>
            <person name="Proctor R.H."/>
        </authorList>
    </citation>
    <scope>NUCLEOTIDE SEQUENCE [LARGE SCALE GENOMIC DNA]</scope>
    <source>
        <strain evidence="4 5">NRRL 25214</strain>
    </source>
</reference>
<keyword evidence="1" id="KW-0863">Zinc-finger</keyword>
<feature type="compositionally biased region" description="Polar residues" evidence="2">
    <location>
        <begin position="81"/>
        <end position="92"/>
    </location>
</feature>